<dbReference type="Gene3D" id="3.40.50.2300">
    <property type="match status" value="1"/>
</dbReference>
<name>A0A7V8FUF2_9BURK</name>
<evidence type="ECO:0000259" key="2">
    <source>
        <dbReference type="PROSITE" id="PS50110"/>
    </source>
</evidence>
<dbReference type="EMBL" id="WNDX01000124">
    <property type="protein sequence ID" value="KAF1041382.1"/>
    <property type="molecule type" value="Genomic_DNA"/>
</dbReference>
<accession>A0A7V8FUF2</accession>
<dbReference type="GO" id="GO:0000160">
    <property type="term" value="P:phosphorelay signal transduction system"/>
    <property type="evidence" value="ECO:0007669"/>
    <property type="project" value="InterPro"/>
</dbReference>
<dbReference type="SUPFAM" id="SSF52172">
    <property type="entry name" value="CheY-like"/>
    <property type="match status" value="1"/>
</dbReference>
<evidence type="ECO:0000256" key="1">
    <source>
        <dbReference type="PROSITE-ProRule" id="PRU00169"/>
    </source>
</evidence>
<sequence>MTARATQAVMKGKMNSRKAGMCGAISKNRKKEIMKPPIILMIESNGEAVELARFALWRSNFHCVLQWYDEADAAIHRLLYAGREGSEVDLPSMIFLDPGMMENNGLDFILAMKAGRDTRAVPIVVFPDPEYPPAMAGLLKAGASEYLLKPESADDFMLAFLERAQRWGKRRRRPRAPRATRPAP</sequence>
<dbReference type="PROSITE" id="PS50110">
    <property type="entry name" value="RESPONSE_REGULATORY"/>
    <property type="match status" value="1"/>
</dbReference>
<comment type="caution">
    <text evidence="3">The sequence shown here is derived from an EMBL/GenBank/DDBJ whole genome shotgun (WGS) entry which is preliminary data.</text>
</comment>
<protein>
    <recommendedName>
        <fullName evidence="2">Response regulatory domain-containing protein</fullName>
    </recommendedName>
</protein>
<reference evidence="4" key="1">
    <citation type="journal article" date="2020" name="MBio">
        <title>Horizontal gene transfer to a defensive symbiont with a reduced genome amongst a multipartite beetle microbiome.</title>
        <authorList>
            <person name="Waterworth S.C."/>
            <person name="Florez L.V."/>
            <person name="Rees E.R."/>
            <person name="Hertweck C."/>
            <person name="Kaltenpoth M."/>
            <person name="Kwan J.C."/>
        </authorList>
    </citation>
    <scope>NUCLEOTIDE SEQUENCE [LARGE SCALE GENOMIC DNA]</scope>
</reference>
<organism evidence="3 4">
    <name type="scientific">Herbaspirillum frisingense</name>
    <dbReference type="NCBI Taxonomy" id="92645"/>
    <lineage>
        <taxon>Bacteria</taxon>
        <taxon>Pseudomonadati</taxon>
        <taxon>Pseudomonadota</taxon>
        <taxon>Betaproteobacteria</taxon>
        <taxon>Burkholderiales</taxon>
        <taxon>Oxalobacteraceae</taxon>
        <taxon>Herbaspirillum</taxon>
    </lineage>
</organism>
<dbReference type="Proteomes" id="UP000462435">
    <property type="component" value="Unassembled WGS sequence"/>
</dbReference>
<dbReference type="InterPro" id="IPR011006">
    <property type="entry name" value="CheY-like_superfamily"/>
</dbReference>
<dbReference type="InterPro" id="IPR001789">
    <property type="entry name" value="Sig_transdc_resp-reg_receiver"/>
</dbReference>
<keyword evidence="1" id="KW-0597">Phosphoprotein</keyword>
<evidence type="ECO:0000313" key="4">
    <source>
        <dbReference type="Proteomes" id="UP000462435"/>
    </source>
</evidence>
<gene>
    <name evidence="3" type="ORF">GAK35_03345</name>
</gene>
<feature type="domain" description="Response regulatory" evidence="2">
    <location>
        <begin position="38"/>
        <end position="164"/>
    </location>
</feature>
<proteinExistence type="predicted"/>
<feature type="modified residue" description="4-aspartylphosphate" evidence="1">
    <location>
        <position position="97"/>
    </location>
</feature>
<evidence type="ECO:0000313" key="3">
    <source>
        <dbReference type="EMBL" id="KAF1041382.1"/>
    </source>
</evidence>
<dbReference type="AlphaFoldDB" id="A0A7V8FUF2"/>